<comment type="subcellular location">
    <subcellularLocation>
        <location evidence="1">Secreted</location>
    </subcellularLocation>
</comment>
<dbReference type="InterPro" id="IPR028994">
    <property type="entry name" value="Integrin_alpha_N"/>
</dbReference>
<keyword evidence="2" id="KW-0964">Secreted</keyword>
<dbReference type="NCBIfam" id="TIGR03696">
    <property type="entry name" value="Rhs_assc_core"/>
    <property type="match status" value="1"/>
</dbReference>
<dbReference type="PATRIC" id="fig|1409788.3.peg.5"/>
<reference evidence="9" key="1">
    <citation type="submission" date="2015-07" db="EMBL/GenBank/DDBJ databases">
        <title>Genome sequencing of Sunxiuqinia dokdonensis strain SK.</title>
        <authorList>
            <person name="Ahn S."/>
            <person name="Kim B.-C."/>
        </authorList>
    </citation>
    <scope>NUCLEOTIDE SEQUENCE [LARGE SCALE GENOMIC DNA]</scope>
    <source>
        <strain evidence="9">SK</strain>
    </source>
</reference>
<comment type="caution">
    <text evidence="8">The sequence shown here is derived from an EMBL/GenBank/DDBJ whole genome shotgun (WGS) entry which is preliminary data.</text>
</comment>
<dbReference type="PANTHER" id="PTHR32305:SF15">
    <property type="entry name" value="PROTEIN RHSA-RELATED"/>
    <property type="match status" value="1"/>
</dbReference>
<sequence>MTAEIVEPSGGGETYENVVYQTIIDPVTRSLNTSYLVGTTEGAFNVSATGGATYTIPLDLPPGVAGLQPNLSITYNSLGGPGVAGYGWNISGISAITRSPQSYYHDGQSVGVDLTSADRFSLDGQRLVCTSGTYGGNGSQYRTENDIFTRVTCTTGSYGPTQFLAETKGGLDCQYGYTSDADQTVDGHSQVVNWYMNKATDVYGNQINYEYVKDNGLVYLKEITYGPNSVRLYYKIRNDKTTNYLKGSEIMQNLILDKIEVKYNTAVVKKYEFKYNHHASNYGNHSALNEVIEYGLNDSRFNSTVFSYEYPTGNCSNYPYFAYNSYISTDYVQYPGDFNGDGRMDIFTVKKSNLKDWRLYLASSSGSLAYSASGTCPETIDLVMPSDLNGDGMDDLLFLDIVGSLVANSGVFYNYALSTGTNFGTFTAIDWLPTNDNYYDPKFQYAGDFDGDGVQDVLGKVRGGGSISNSAWNLYSMRTTSLNSYFSLKNSGTITSWGNKDYFGDFNGDGKTDIWTFDSNGVKIYTINGNSLTTLYSGSYPKKDHLFKLGDFDGDGKTDIFIYGFESYEWSEWQFRLSTGTGFNANYFTKKKTDLKSDVVYTGDFNGDGRTDILALSKNTSNNPRQYYFITKPNATDVSSEYYERTEYNKDYQFTLGDYDGNGKTDILVTSATNGYRRGKMDGNTNILLSRFADGLNNTGSLSYRKLSGEYSNYEKGTTPVSFPVFTYMGPLSVVSDYWTNGGSLSNQDYSYKGLKIHRQGKGALGYEQIVVEDTHQGVKTETNSGYDATYFFPTVLSTKNYIGGDKVSETSNTWDKQVTVYVTGLDPVFPYLKYQLNRDVLKGQQDSTSFTYDPTIKGSLKEVKQKFDNGVTETRTNTYYPNDEQNWYIGVLKESTVKHEKSGETAISKKTTFTYSADGKLKPDLVTYHVGTSWEYYVDHDYNSHGNLVQEYRNSANGGARQTNYEYETNGIRLKKIIDPVGLKTDYTYDTYGRWQKEIDNRDNETAYSYDNMGRVATRLQPDGFQTTTSQSWESDNDLTGEVYTISTSGNDGSQNKTWYDREGKELRSDVLGFGGSWIYNVTTYDGKNRLWKKHEPGFSVSPGDYTLYEYDTKSRLNKITYPGGKITDITYSGNRVTESTEGMTSWKETDSQGLLTKANDFGGTITYSYYPNGQVKKIIHPDGSETGMVYDAAGNQTQLDDPSAGVIEYTYNAYGQLKTRTNAKGDLTTYNYEPDGRLDNYVTGPETTDYTYDVTYKHLTGISSPSSVSRTYSYSTTGVKGRLNGIAENIAGENFSTNFEYDNLGRMWKRTHPSGIVEENVYDANTGYLDKIKAGTTVVWDIENMKERGQITSAKYGTGLTATMVYDDGFPDYTTIGSLYHYDYEFDKKNGWPNYRKNLKHTGLTENFIYENQRLDSIYGNAHSRGGLDYDANGNIRRKSDIGTMEYDHPYKPHAITELSTTTNLIPLVPQVIHYTSFEQVKDITEGNYLAEFTYNSDQQRCKMVMKQNGVEQYTRWYPGSRDMKEKVGSVYTQYAWLGGDAYSAPAVSVKVGTATPVIYYILRDHLGSITHVVKASDLSTNEYSFDAWGRRRSADDWNYTLDANDKDLFAGRGFTGHEHLPEFNLINMNGRLYDPLLGRFLSPDENLQMPDFSQNLNRYSYALNNPLVYTDPNGEWFFSVIFPGVGTVVDVFLWSATIDYATQVITNYVTREPGTKFSDWAWKDIDWLDVGVSGVAGVATMGLDKAYKAGKIGKTFYQTGKATIDFGLPAISARYNWTPASDKEKFSVNKGADFWAEYGYTVVKQKVATSNTNAVIDGLYGDKPWVLNHPLKGELWKKILDIPASVAAGWLSNKATTPEPGPQDQTPPKLPNPTEIPEWNPINQNFYQNDQGGNLEQIRNSLQLDF</sequence>
<gene>
    <name evidence="8" type="ORF">NC99_00040</name>
</gene>
<dbReference type="InterPro" id="IPR013517">
    <property type="entry name" value="FG-GAP"/>
</dbReference>
<keyword evidence="5" id="KW-0843">Virulence</keyword>
<evidence type="ECO:0000256" key="6">
    <source>
        <dbReference type="SAM" id="MobiDB-lite"/>
    </source>
</evidence>
<dbReference type="NCBIfam" id="TIGR01643">
    <property type="entry name" value="YD_repeat_2x"/>
    <property type="match status" value="1"/>
</dbReference>
<dbReference type="GO" id="GO:0005737">
    <property type="term" value="C:cytoplasm"/>
    <property type="evidence" value="ECO:0007669"/>
    <property type="project" value="InterPro"/>
</dbReference>
<evidence type="ECO:0000259" key="7">
    <source>
        <dbReference type="Pfam" id="PF25023"/>
    </source>
</evidence>
<dbReference type="InterPro" id="IPR056823">
    <property type="entry name" value="TEN-like_YD-shell"/>
</dbReference>
<proteinExistence type="predicted"/>
<keyword evidence="3" id="KW-0732">Signal</keyword>
<protein>
    <recommendedName>
        <fullName evidence="7">Teneurin-like YD-shell domain-containing protein</fullName>
    </recommendedName>
</protein>
<evidence type="ECO:0000256" key="2">
    <source>
        <dbReference type="ARBA" id="ARBA00022525"/>
    </source>
</evidence>
<evidence type="ECO:0000256" key="5">
    <source>
        <dbReference type="ARBA" id="ARBA00023026"/>
    </source>
</evidence>
<keyword evidence="4" id="KW-0677">Repeat</keyword>
<dbReference type="STRING" id="1409788.NC99_00040"/>
<feature type="domain" description="Teneurin-like YD-shell" evidence="7">
    <location>
        <begin position="1213"/>
        <end position="1669"/>
    </location>
</feature>
<organism evidence="8 9">
    <name type="scientific">Sunxiuqinia dokdonensis</name>
    <dbReference type="NCBI Taxonomy" id="1409788"/>
    <lineage>
        <taxon>Bacteria</taxon>
        <taxon>Pseudomonadati</taxon>
        <taxon>Bacteroidota</taxon>
        <taxon>Bacteroidia</taxon>
        <taxon>Marinilabiliales</taxon>
        <taxon>Prolixibacteraceae</taxon>
        <taxon>Sunxiuqinia</taxon>
    </lineage>
</organism>
<evidence type="ECO:0000256" key="4">
    <source>
        <dbReference type="ARBA" id="ARBA00022737"/>
    </source>
</evidence>
<feature type="region of interest" description="Disordered" evidence="6">
    <location>
        <begin position="1855"/>
        <end position="1887"/>
    </location>
</feature>
<dbReference type="InterPro" id="IPR031325">
    <property type="entry name" value="RHS_repeat"/>
</dbReference>
<dbReference type="Pfam" id="PF03534">
    <property type="entry name" value="SpvB"/>
    <property type="match status" value="1"/>
</dbReference>
<accession>A0A0L8VFF1</accession>
<dbReference type="Pfam" id="PF25023">
    <property type="entry name" value="TEN_YD-shell"/>
    <property type="match status" value="1"/>
</dbReference>
<dbReference type="Proteomes" id="UP000036958">
    <property type="component" value="Unassembled WGS sequence"/>
</dbReference>
<dbReference type="GO" id="GO:0005576">
    <property type="term" value="C:extracellular region"/>
    <property type="evidence" value="ECO:0007669"/>
    <property type="project" value="UniProtKB-SubCell"/>
</dbReference>
<dbReference type="Gene3D" id="2.180.10.10">
    <property type="entry name" value="RHS repeat-associated core"/>
    <property type="match status" value="3"/>
</dbReference>
<dbReference type="InterPro" id="IPR050708">
    <property type="entry name" value="T6SS_VgrG/RHS"/>
</dbReference>
<dbReference type="PANTHER" id="PTHR32305">
    <property type="match status" value="1"/>
</dbReference>
<dbReference type="InterPro" id="IPR003284">
    <property type="entry name" value="Sal_SpvB"/>
</dbReference>
<evidence type="ECO:0000256" key="1">
    <source>
        <dbReference type="ARBA" id="ARBA00004613"/>
    </source>
</evidence>
<evidence type="ECO:0000256" key="3">
    <source>
        <dbReference type="ARBA" id="ARBA00022729"/>
    </source>
</evidence>
<dbReference type="Pfam" id="PF13517">
    <property type="entry name" value="FG-GAP_3"/>
    <property type="match status" value="3"/>
</dbReference>
<dbReference type="Pfam" id="PF05593">
    <property type="entry name" value="RHS_repeat"/>
    <property type="match status" value="1"/>
</dbReference>
<dbReference type="InterPro" id="IPR006530">
    <property type="entry name" value="YD"/>
</dbReference>
<dbReference type="InterPro" id="IPR022385">
    <property type="entry name" value="Rhs_assc_core"/>
</dbReference>
<keyword evidence="9" id="KW-1185">Reference proteome</keyword>
<name>A0A0L8VFF1_9BACT</name>
<dbReference type="SUPFAM" id="SSF69318">
    <property type="entry name" value="Integrin alpha N-terminal domain"/>
    <property type="match status" value="1"/>
</dbReference>
<dbReference type="EMBL" id="LGIA01000001">
    <property type="protein sequence ID" value="KOH47171.1"/>
    <property type="molecule type" value="Genomic_DNA"/>
</dbReference>
<dbReference type="Gene3D" id="2.130.10.130">
    <property type="entry name" value="Integrin alpha, N-terminal"/>
    <property type="match status" value="1"/>
</dbReference>
<evidence type="ECO:0000313" key="8">
    <source>
        <dbReference type="EMBL" id="KOH47171.1"/>
    </source>
</evidence>
<evidence type="ECO:0000313" key="9">
    <source>
        <dbReference type="Proteomes" id="UP000036958"/>
    </source>
</evidence>